<reference evidence="2" key="2">
    <citation type="journal article" date="2020" name="Antonie Van Leeuwenhoek">
        <title>Labilibaculum antarcticum sp. nov., a novel facultative anaerobic, psychrotorelant bacterium isolated from marine sediment of Antarctica.</title>
        <authorList>
            <person name="Watanabe M."/>
            <person name="Kojima H."/>
            <person name="Fukui M."/>
        </authorList>
    </citation>
    <scope>NUCLEOTIDE SEQUENCE [LARGE SCALE GENOMIC DNA]</scope>
    <source>
        <strain evidence="2">SPP2</strain>
    </source>
</reference>
<evidence type="ECO:0000313" key="2">
    <source>
        <dbReference type="Proteomes" id="UP000218267"/>
    </source>
</evidence>
<dbReference type="Proteomes" id="UP000218267">
    <property type="component" value="Chromosome"/>
</dbReference>
<gene>
    <name evidence="1" type="ORF">ALGA_0429</name>
</gene>
<dbReference type="KEGG" id="mbas:ALGA_0429"/>
<organism evidence="1 2">
    <name type="scientific">Labilibaculum antarcticum</name>
    <dbReference type="NCBI Taxonomy" id="1717717"/>
    <lineage>
        <taxon>Bacteria</taxon>
        <taxon>Pseudomonadati</taxon>
        <taxon>Bacteroidota</taxon>
        <taxon>Bacteroidia</taxon>
        <taxon>Marinilabiliales</taxon>
        <taxon>Marinifilaceae</taxon>
        <taxon>Labilibaculum</taxon>
    </lineage>
</organism>
<sequence>MILDDLGLNSFNAIVRTTLLDIVEIKYDKTSIINTGPLASGEIYPVDIKVLREVRY</sequence>
<proteinExistence type="predicted"/>
<evidence type="ECO:0000313" key="1">
    <source>
        <dbReference type="EMBL" id="BAX78823.1"/>
    </source>
</evidence>
<keyword evidence="2" id="KW-1185">Reference proteome</keyword>
<accession>A0A1Y1CFE3</accession>
<reference evidence="1 2" key="1">
    <citation type="journal article" date="2018" name="Mar. Genomics">
        <title>Complete genome sequence of Marinifilaceae bacterium strain SPP2, isolated from the Antarctic marine sediment.</title>
        <authorList>
            <person name="Watanabe M."/>
            <person name="Kojima H."/>
            <person name="Fukui M."/>
        </authorList>
    </citation>
    <scope>NUCLEOTIDE SEQUENCE [LARGE SCALE GENOMIC DNA]</scope>
    <source>
        <strain evidence="1 2">SPP2</strain>
    </source>
</reference>
<protein>
    <submittedName>
        <fullName evidence="1">Uncharacterized protein</fullName>
    </submittedName>
</protein>
<name>A0A1Y1CFE3_9BACT</name>
<dbReference type="EMBL" id="AP018042">
    <property type="protein sequence ID" value="BAX78823.1"/>
    <property type="molecule type" value="Genomic_DNA"/>
</dbReference>
<dbReference type="AlphaFoldDB" id="A0A1Y1CFE3"/>